<reference evidence="3" key="1">
    <citation type="submission" date="2021-06" db="EMBL/GenBank/DDBJ databases">
        <title>Description of novel taxa of the family Lachnospiraceae.</title>
        <authorList>
            <person name="Chaplin A.V."/>
            <person name="Sokolova S.R."/>
            <person name="Pikina A.P."/>
            <person name="Korzhanova M."/>
            <person name="Belova V."/>
            <person name="Korostin D."/>
            <person name="Efimov B.A."/>
        </authorList>
    </citation>
    <scope>NUCLEOTIDE SEQUENCE</scope>
    <source>
        <strain evidence="3">ASD5720</strain>
    </source>
</reference>
<evidence type="ECO:0000313" key="3">
    <source>
        <dbReference type="EMBL" id="MBU9737355.1"/>
    </source>
</evidence>
<organism evidence="3 4">
    <name type="scientific">Diplocloster agilis</name>
    <dbReference type="NCBI Taxonomy" id="2850323"/>
    <lineage>
        <taxon>Bacteria</taxon>
        <taxon>Bacillati</taxon>
        <taxon>Bacillota</taxon>
        <taxon>Clostridia</taxon>
        <taxon>Lachnospirales</taxon>
        <taxon>Lachnospiraceae</taxon>
        <taxon>Diplocloster</taxon>
    </lineage>
</organism>
<gene>
    <name evidence="3" type="ORF">KTH89_12465</name>
</gene>
<feature type="region of interest" description="Disordered" evidence="2">
    <location>
        <begin position="1"/>
        <end position="26"/>
    </location>
</feature>
<feature type="compositionally biased region" description="Acidic residues" evidence="2">
    <location>
        <begin position="1"/>
        <end position="19"/>
    </location>
</feature>
<dbReference type="EMBL" id="JAHQCW010000019">
    <property type="protein sequence ID" value="MBU9737355.1"/>
    <property type="molecule type" value="Genomic_DNA"/>
</dbReference>
<dbReference type="Proteomes" id="UP000712157">
    <property type="component" value="Unassembled WGS sequence"/>
</dbReference>
<feature type="coiled-coil region" evidence="1">
    <location>
        <begin position="68"/>
        <end position="120"/>
    </location>
</feature>
<dbReference type="AlphaFoldDB" id="A0A949NI79"/>
<accession>A0A949NI79</accession>
<dbReference type="RefSeq" id="WP_158348611.1">
    <property type="nucleotide sequence ID" value="NZ_JAHQCW010000019.1"/>
</dbReference>
<keyword evidence="4" id="KW-1185">Reference proteome</keyword>
<evidence type="ECO:0000313" key="4">
    <source>
        <dbReference type="Proteomes" id="UP000712157"/>
    </source>
</evidence>
<sequence length="126" mass="14248">MGYEDLEDYEDEELEELENSEGLAKTETIEVDGDLAELGDAQAEESELGGTREISFGARSKESIERNLRDVRSEYSNALSSYEQLKEDASKGWIGVEPNISKRKAEMDYCKSKIAELERELSRAED</sequence>
<name>A0A949NI79_9FIRM</name>
<evidence type="ECO:0000256" key="2">
    <source>
        <dbReference type="SAM" id="MobiDB-lite"/>
    </source>
</evidence>
<keyword evidence="1" id="KW-0175">Coiled coil</keyword>
<evidence type="ECO:0000256" key="1">
    <source>
        <dbReference type="SAM" id="Coils"/>
    </source>
</evidence>
<proteinExistence type="predicted"/>
<comment type="caution">
    <text evidence="3">The sequence shown here is derived from an EMBL/GenBank/DDBJ whole genome shotgun (WGS) entry which is preliminary data.</text>
</comment>
<protein>
    <submittedName>
        <fullName evidence="3">Uncharacterized protein</fullName>
    </submittedName>
</protein>